<sequence length="209" mass="24248">MDTITNEASLDPFKIGPSSLIGRTIALRVLFCKSISQLRSSLSHLLRRVIGFLHPRNTQGILAAMVLMAFLLRRSTNVRSRAESAYRRNFWRNMMRAAVTYEEWAHAARMLDRENAARGSSKCDLYDEEIVRNKLQELRQRREEGSLRDIVFCMRADLLRNLGNMCNPQLHMGRLQVCFYSSFPKLCCVGDYLHCGFVNTWHCIEGNWR</sequence>
<dbReference type="EMBL" id="KZ502442">
    <property type="protein sequence ID" value="PKU78831.1"/>
    <property type="molecule type" value="Genomic_DNA"/>
</dbReference>
<evidence type="ECO:0000313" key="3">
    <source>
        <dbReference type="Proteomes" id="UP000233837"/>
    </source>
</evidence>
<dbReference type="AlphaFoldDB" id="A0A2I0WT52"/>
<accession>A0A2I0WT52</accession>
<evidence type="ECO:0000313" key="2">
    <source>
        <dbReference type="EMBL" id="PKU78831.1"/>
    </source>
</evidence>
<dbReference type="PANTHER" id="PTHR14226">
    <property type="entry name" value="NEUROPATHY TARGET ESTERASE/SWISS CHEESE D.MELANOGASTER"/>
    <property type="match status" value="1"/>
</dbReference>
<dbReference type="OrthoDB" id="782004at2759"/>
<dbReference type="STRING" id="906689.A0A2I0WT52"/>
<protein>
    <submittedName>
        <fullName evidence="2">Triacylglycerol lipase SDP1</fullName>
    </submittedName>
</protein>
<name>A0A2I0WT52_9ASPA</name>
<gene>
    <name evidence="2" type="primary">SDP1</name>
    <name evidence="2" type="ORF">MA16_Dca000174</name>
</gene>
<evidence type="ECO:0000259" key="1">
    <source>
        <dbReference type="Pfam" id="PF11815"/>
    </source>
</evidence>
<organism evidence="2 3">
    <name type="scientific">Dendrobium catenatum</name>
    <dbReference type="NCBI Taxonomy" id="906689"/>
    <lineage>
        <taxon>Eukaryota</taxon>
        <taxon>Viridiplantae</taxon>
        <taxon>Streptophyta</taxon>
        <taxon>Embryophyta</taxon>
        <taxon>Tracheophyta</taxon>
        <taxon>Spermatophyta</taxon>
        <taxon>Magnoliopsida</taxon>
        <taxon>Liliopsida</taxon>
        <taxon>Asparagales</taxon>
        <taxon>Orchidaceae</taxon>
        <taxon>Epidendroideae</taxon>
        <taxon>Malaxideae</taxon>
        <taxon>Dendrobiinae</taxon>
        <taxon>Dendrobium</taxon>
    </lineage>
</organism>
<keyword evidence="3" id="KW-1185">Reference proteome</keyword>
<dbReference type="GO" id="GO:0004806">
    <property type="term" value="F:triacylglycerol lipase activity"/>
    <property type="evidence" value="ECO:0007669"/>
    <property type="project" value="InterPro"/>
</dbReference>
<proteinExistence type="predicted"/>
<dbReference type="InterPro" id="IPR050301">
    <property type="entry name" value="NTE"/>
</dbReference>
<dbReference type="GO" id="GO:0006629">
    <property type="term" value="P:lipid metabolic process"/>
    <property type="evidence" value="ECO:0007669"/>
    <property type="project" value="InterPro"/>
</dbReference>
<dbReference type="Proteomes" id="UP000233837">
    <property type="component" value="Unassembled WGS sequence"/>
</dbReference>
<reference evidence="2 3" key="1">
    <citation type="journal article" date="2016" name="Sci. Rep.">
        <title>The Dendrobium catenatum Lindl. genome sequence provides insights into polysaccharide synthase, floral development and adaptive evolution.</title>
        <authorList>
            <person name="Zhang G.Q."/>
            <person name="Xu Q."/>
            <person name="Bian C."/>
            <person name="Tsai W.C."/>
            <person name="Yeh C.M."/>
            <person name="Liu K.W."/>
            <person name="Yoshida K."/>
            <person name="Zhang L.S."/>
            <person name="Chang S.B."/>
            <person name="Chen F."/>
            <person name="Shi Y."/>
            <person name="Su Y.Y."/>
            <person name="Zhang Y.Q."/>
            <person name="Chen L.J."/>
            <person name="Yin Y."/>
            <person name="Lin M."/>
            <person name="Huang H."/>
            <person name="Deng H."/>
            <person name="Wang Z.W."/>
            <person name="Zhu S.L."/>
            <person name="Zhao X."/>
            <person name="Deng C."/>
            <person name="Niu S.C."/>
            <person name="Huang J."/>
            <person name="Wang M."/>
            <person name="Liu G.H."/>
            <person name="Yang H.J."/>
            <person name="Xiao X.J."/>
            <person name="Hsiao Y.Y."/>
            <person name="Wu W.L."/>
            <person name="Chen Y.Y."/>
            <person name="Mitsuda N."/>
            <person name="Ohme-Takagi M."/>
            <person name="Luo Y.B."/>
            <person name="Van de Peer Y."/>
            <person name="Liu Z.J."/>
        </authorList>
    </citation>
    <scope>NUCLEOTIDE SEQUENCE [LARGE SCALE GENOMIC DNA]</scope>
    <source>
        <tissue evidence="2">The whole plant</tissue>
    </source>
</reference>
<dbReference type="PANTHER" id="PTHR14226:SF10">
    <property type="entry name" value="TRIACYLGLYCEROL LIPASE 4-RELATED"/>
    <property type="match status" value="1"/>
</dbReference>
<reference evidence="2 3" key="2">
    <citation type="journal article" date="2017" name="Nature">
        <title>The Apostasia genome and the evolution of orchids.</title>
        <authorList>
            <person name="Zhang G.Q."/>
            <person name="Liu K.W."/>
            <person name="Li Z."/>
            <person name="Lohaus R."/>
            <person name="Hsiao Y.Y."/>
            <person name="Niu S.C."/>
            <person name="Wang J.Y."/>
            <person name="Lin Y.C."/>
            <person name="Xu Q."/>
            <person name="Chen L.J."/>
            <person name="Yoshida K."/>
            <person name="Fujiwara S."/>
            <person name="Wang Z.W."/>
            <person name="Zhang Y.Q."/>
            <person name="Mitsuda N."/>
            <person name="Wang M."/>
            <person name="Liu G.H."/>
            <person name="Pecoraro L."/>
            <person name="Huang H.X."/>
            <person name="Xiao X.J."/>
            <person name="Lin M."/>
            <person name="Wu X.Y."/>
            <person name="Wu W.L."/>
            <person name="Chen Y.Y."/>
            <person name="Chang S.B."/>
            <person name="Sakamoto S."/>
            <person name="Ohme-Takagi M."/>
            <person name="Yagi M."/>
            <person name="Zeng S.J."/>
            <person name="Shen C.Y."/>
            <person name="Yeh C.M."/>
            <person name="Luo Y.B."/>
            <person name="Tsai W.C."/>
            <person name="Van de Peer Y."/>
            <person name="Liu Z.J."/>
        </authorList>
    </citation>
    <scope>NUCLEOTIDE SEQUENCE [LARGE SCALE GENOMIC DNA]</scope>
    <source>
        <tissue evidence="2">The whole plant</tissue>
    </source>
</reference>
<dbReference type="Pfam" id="PF11815">
    <property type="entry name" value="DUF3336"/>
    <property type="match status" value="1"/>
</dbReference>
<feature type="domain" description="Triacylglycerol lipase N-terminal" evidence="1">
    <location>
        <begin position="85"/>
        <end position="171"/>
    </location>
</feature>
<dbReference type="InterPro" id="IPR021771">
    <property type="entry name" value="Triacylglycerol_lipase_N"/>
</dbReference>